<dbReference type="InterPro" id="IPR005467">
    <property type="entry name" value="His_kinase_dom"/>
</dbReference>
<evidence type="ECO:0000259" key="12">
    <source>
        <dbReference type="PROSITE" id="PS50109"/>
    </source>
</evidence>
<dbReference type="SMART" id="SM00388">
    <property type="entry name" value="HisKA"/>
    <property type="match status" value="1"/>
</dbReference>
<dbReference type="PANTHER" id="PTHR43047:SF72">
    <property type="entry name" value="OSMOSENSING HISTIDINE PROTEIN KINASE SLN1"/>
    <property type="match status" value="1"/>
</dbReference>
<keyword evidence="10" id="KW-0472">Membrane</keyword>
<dbReference type="GO" id="GO:0009927">
    <property type="term" value="F:histidine phosphotransfer kinase activity"/>
    <property type="evidence" value="ECO:0007669"/>
    <property type="project" value="TreeGrafter"/>
</dbReference>
<dbReference type="InterPro" id="IPR003594">
    <property type="entry name" value="HATPase_dom"/>
</dbReference>
<dbReference type="EC" id="2.7.13.3" evidence="3"/>
<comment type="catalytic activity">
    <reaction evidence="1">
        <text>ATP + protein L-histidine = ADP + protein N-phospho-L-histidine.</text>
        <dbReference type="EC" id="2.7.13.3"/>
    </reaction>
</comment>
<keyword evidence="11" id="KW-0131">Cell cycle</keyword>
<dbReference type="PANTHER" id="PTHR43047">
    <property type="entry name" value="TWO-COMPONENT HISTIDINE PROTEIN KINASE"/>
    <property type="match status" value="1"/>
</dbReference>
<dbReference type="Pfam" id="PF02518">
    <property type="entry name" value="HATPase_c"/>
    <property type="match status" value="1"/>
</dbReference>
<dbReference type="GO" id="GO:0000155">
    <property type="term" value="F:phosphorelay sensor kinase activity"/>
    <property type="evidence" value="ECO:0007669"/>
    <property type="project" value="InterPro"/>
</dbReference>
<dbReference type="Gene3D" id="3.30.565.10">
    <property type="entry name" value="Histidine kinase-like ATPase, C-terminal domain"/>
    <property type="match status" value="1"/>
</dbReference>
<dbReference type="Pfam" id="PF00512">
    <property type="entry name" value="HisKA"/>
    <property type="match status" value="1"/>
</dbReference>
<evidence type="ECO:0000256" key="11">
    <source>
        <dbReference type="ARBA" id="ARBA00023306"/>
    </source>
</evidence>
<dbReference type="STRING" id="1090322.MettiDRAFT_0156"/>
<evidence type="ECO:0000256" key="3">
    <source>
        <dbReference type="ARBA" id="ARBA00012438"/>
    </source>
</evidence>
<keyword evidence="5" id="KW-0808">Transferase</keyword>
<evidence type="ECO:0000256" key="2">
    <source>
        <dbReference type="ARBA" id="ARBA00004370"/>
    </source>
</evidence>
<gene>
    <name evidence="13" type="ORF">MettiDRAFT_0156</name>
</gene>
<dbReference type="CDD" id="cd16922">
    <property type="entry name" value="HATPase_EvgS-ArcB-TorS-like"/>
    <property type="match status" value="1"/>
</dbReference>
<dbReference type="PRINTS" id="PR00344">
    <property type="entry name" value="BCTRLSENSOR"/>
</dbReference>
<dbReference type="InterPro" id="IPR003661">
    <property type="entry name" value="HisK_dim/P_dom"/>
</dbReference>
<keyword evidence="9" id="KW-0902">Two-component regulatory system</keyword>
<dbReference type="SUPFAM" id="SSF47384">
    <property type="entry name" value="Homodimeric domain of signal transducing histidine kinase"/>
    <property type="match status" value="1"/>
</dbReference>
<dbReference type="SUPFAM" id="SSF55874">
    <property type="entry name" value="ATPase domain of HSP90 chaperone/DNA topoisomerase II/histidine kinase"/>
    <property type="match status" value="1"/>
</dbReference>
<comment type="subcellular location">
    <subcellularLocation>
        <location evidence="2">Membrane</location>
    </subcellularLocation>
</comment>
<dbReference type="CDD" id="cd00082">
    <property type="entry name" value="HisKA"/>
    <property type="match status" value="1"/>
</dbReference>
<dbReference type="GO" id="GO:0005524">
    <property type="term" value="F:ATP binding"/>
    <property type="evidence" value="ECO:0007669"/>
    <property type="project" value="UniProtKB-KW"/>
</dbReference>
<accession>W9DTK1</accession>
<dbReference type="EMBL" id="AZAJ01000001">
    <property type="protein sequence ID" value="ETA66756.1"/>
    <property type="molecule type" value="Genomic_DNA"/>
</dbReference>
<dbReference type="RefSeq" id="WP_023843893.1">
    <property type="nucleotide sequence ID" value="NZ_AZAJ01000001.1"/>
</dbReference>
<evidence type="ECO:0000313" key="14">
    <source>
        <dbReference type="Proteomes" id="UP000019483"/>
    </source>
</evidence>
<evidence type="ECO:0000256" key="9">
    <source>
        <dbReference type="ARBA" id="ARBA00023012"/>
    </source>
</evidence>
<dbReference type="GO" id="GO:0005886">
    <property type="term" value="C:plasma membrane"/>
    <property type="evidence" value="ECO:0007669"/>
    <property type="project" value="TreeGrafter"/>
</dbReference>
<dbReference type="PROSITE" id="PS50109">
    <property type="entry name" value="HIS_KIN"/>
    <property type="match status" value="1"/>
</dbReference>
<keyword evidence="4" id="KW-0597">Phosphoprotein</keyword>
<dbReference type="SMART" id="SM00387">
    <property type="entry name" value="HATPase_c"/>
    <property type="match status" value="1"/>
</dbReference>
<dbReference type="FunFam" id="3.30.565.10:FF:000010">
    <property type="entry name" value="Sensor histidine kinase RcsC"/>
    <property type="match status" value="1"/>
</dbReference>
<dbReference type="InterPro" id="IPR004358">
    <property type="entry name" value="Sig_transdc_His_kin-like_C"/>
</dbReference>
<keyword evidence="6" id="KW-0547">Nucleotide-binding</keyword>
<dbReference type="Gene3D" id="1.10.287.130">
    <property type="match status" value="1"/>
</dbReference>
<feature type="domain" description="Histidine kinase" evidence="12">
    <location>
        <begin position="201"/>
        <end position="419"/>
    </location>
</feature>
<protein>
    <recommendedName>
        <fullName evidence="3">histidine kinase</fullName>
        <ecNumber evidence="3">2.7.13.3</ecNumber>
    </recommendedName>
</protein>
<evidence type="ECO:0000256" key="10">
    <source>
        <dbReference type="ARBA" id="ARBA00023136"/>
    </source>
</evidence>
<evidence type="ECO:0000256" key="6">
    <source>
        <dbReference type="ARBA" id="ARBA00022741"/>
    </source>
</evidence>
<evidence type="ECO:0000256" key="4">
    <source>
        <dbReference type="ARBA" id="ARBA00022553"/>
    </source>
</evidence>
<dbReference type="FunFam" id="1.10.287.130:FF:000038">
    <property type="entry name" value="Sensory transduction histidine kinase"/>
    <property type="match status" value="1"/>
</dbReference>
<name>W9DTK1_METTI</name>
<evidence type="ECO:0000313" key="13">
    <source>
        <dbReference type="EMBL" id="ETA66756.1"/>
    </source>
</evidence>
<keyword evidence="8" id="KW-0067">ATP-binding</keyword>
<evidence type="ECO:0000256" key="7">
    <source>
        <dbReference type="ARBA" id="ARBA00022777"/>
    </source>
</evidence>
<organism evidence="13 14">
    <name type="scientific">Methanolobus tindarius DSM 2278</name>
    <dbReference type="NCBI Taxonomy" id="1090322"/>
    <lineage>
        <taxon>Archaea</taxon>
        <taxon>Methanobacteriati</taxon>
        <taxon>Methanobacteriota</taxon>
        <taxon>Stenosarchaea group</taxon>
        <taxon>Methanomicrobia</taxon>
        <taxon>Methanosarcinales</taxon>
        <taxon>Methanosarcinaceae</taxon>
        <taxon>Methanolobus</taxon>
    </lineage>
</organism>
<dbReference type="Proteomes" id="UP000019483">
    <property type="component" value="Unassembled WGS sequence"/>
</dbReference>
<sequence length="428" mass="48629">MDHEKKYAEIFNQISLLYELSLSVGNSLDITENCDSFLKKLMSRKKVNFVSVWIKDEFLDFKISENASQVYANPEYYANMKKIPVYHPIFRETTPNIPFVVSANEDNFKQIVIEDSFNSGMCMLFPLKDFGVLKLYWINDLKEPLYVANQLSKVISKFAFSLEACLLHNRALWEIKEKNKEFEARLNAESSNRAKSEFLANMSHELRTPLNSIIGFSEMLTEGNFGGLNDKQIRYANNISNSGKHLLTIINDILDLSKIEAGEMTLNYGEVSDKKLILEVIAILKPLATKKQLSLETKYIEDITVQADQSKLKQILINLVGNSLKFTPAGGYVYLSTHMENNNLHIQVEDTGIGISQENKKILFEPFKQIDSSLNRQYDGTGLGLSLVRKLIEMHNGKITVKSEEGKGSIFTIILPIDNKPTDTNNAR</sequence>
<keyword evidence="7 13" id="KW-0418">Kinase</keyword>
<dbReference type="OrthoDB" id="342253at2157"/>
<keyword evidence="14" id="KW-1185">Reference proteome</keyword>
<evidence type="ECO:0000256" key="8">
    <source>
        <dbReference type="ARBA" id="ARBA00022840"/>
    </source>
</evidence>
<comment type="caution">
    <text evidence="13">The sequence shown here is derived from an EMBL/GenBank/DDBJ whole genome shotgun (WGS) entry which is preliminary data.</text>
</comment>
<dbReference type="InterPro" id="IPR036097">
    <property type="entry name" value="HisK_dim/P_sf"/>
</dbReference>
<evidence type="ECO:0000256" key="1">
    <source>
        <dbReference type="ARBA" id="ARBA00000085"/>
    </source>
</evidence>
<dbReference type="InterPro" id="IPR036890">
    <property type="entry name" value="HATPase_C_sf"/>
</dbReference>
<reference evidence="13 14" key="1">
    <citation type="submission" date="2013-08" db="EMBL/GenBank/DDBJ databases">
        <authorList>
            <consortium name="DOE Joint Genome Institute"/>
            <person name="Eisen J."/>
            <person name="Huntemann M."/>
            <person name="Han J."/>
            <person name="Chen A."/>
            <person name="Kyrpides N."/>
            <person name="Mavromatis K."/>
            <person name="Markowitz V."/>
            <person name="Palaniappan K."/>
            <person name="Ivanova N."/>
            <person name="Schaumberg A."/>
            <person name="Pati A."/>
            <person name="Liolios K."/>
            <person name="Nordberg H.P."/>
            <person name="Cantor M.N."/>
            <person name="Hua S.X."/>
            <person name="Woyke T."/>
        </authorList>
    </citation>
    <scope>NUCLEOTIDE SEQUENCE [LARGE SCALE GENOMIC DNA]</scope>
    <source>
        <strain evidence="13 14">DSM 2278</strain>
    </source>
</reference>
<evidence type="ECO:0000256" key="5">
    <source>
        <dbReference type="ARBA" id="ARBA00022679"/>
    </source>
</evidence>
<proteinExistence type="predicted"/>
<dbReference type="AlphaFoldDB" id="W9DTK1"/>